<dbReference type="EMBL" id="CALOZG010000002">
    <property type="protein sequence ID" value="CAH3967548.1"/>
    <property type="molecule type" value="Genomic_DNA"/>
</dbReference>
<gene>
    <name evidence="1" type="ORF">PIBRA_LOCUS1687</name>
</gene>
<dbReference type="AlphaFoldDB" id="A0A9P0T0W6"/>
<evidence type="ECO:0000313" key="2">
    <source>
        <dbReference type="Proteomes" id="UP001152562"/>
    </source>
</evidence>
<dbReference type="PANTHER" id="PTHR10773">
    <property type="entry name" value="DNA-DIRECTED RNA POLYMERASES I, II, AND III SUBUNIT RPABC2"/>
    <property type="match status" value="1"/>
</dbReference>
<evidence type="ECO:0000313" key="1">
    <source>
        <dbReference type="EMBL" id="CAH3967548.1"/>
    </source>
</evidence>
<protein>
    <submittedName>
        <fullName evidence="1">Uncharacterized protein</fullName>
    </submittedName>
</protein>
<dbReference type="Proteomes" id="UP001152562">
    <property type="component" value="Unassembled WGS sequence"/>
</dbReference>
<organism evidence="1 2">
    <name type="scientific">Pieris brassicae</name>
    <name type="common">White butterfly</name>
    <name type="synonym">Large white butterfly</name>
    <dbReference type="NCBI Taxonomy" id="7116"/>
    <lineage>
        <taxon>Eukaryota</taxon>
        <taxon>Metazoa</taxon>
        <taxon>Ecdysozoa</taxon>
        <taxon>Arthropoda</taxon>
        <taxon>Hexapoda</taxon>
        <taxon>Insecta</taxon>
        <taxon>Pterygota</taxon>
        <taxon>Neoptera</taxon>
        <taxon>Endopterygota</taxon>
        <taxon>Lepidoptera</taxon>
        <taxon>Glossata</taxon>
        <taxon>Ditrysia</taxon>
        <taxon>Papilionoidea</taxon>
        <taxon>Pieridae</taxon>
        <taxon>Pierinae</taxon>
        <taxon>Pieris</taxon>
    </lineage>
</organism>
<name>A0A9P0T0W6_PIEBR</name>
<keyword evidence="2" id="KW-1185">Reference proteome</keyword>
<reference evidence="1" key="1">
    <citation type="submission" date="2022-05" db="EMBL/GenBank/DDBJ databases">
        <authorList>
            <person name="Okamura Y."/>
        </authorList>
    </citation>
    <scope>NUCLEOTIDE SEQUENCE</scope>
</reference>
<proteinExistence type="predicted"/>
<dbReference type="PANTHER" id="PTHR10773:SF19">
    <property type="match status" value="1"/>
</dbReference>
<comment type="caution">
    <text evidence="1">The sequence shown here is derived from an EMBL/GenBank/DDBJ whole genome shotgun (WGS) entry which is preliminary data.</text>
</comment>
<accession>A0A9P0T0W6</accession>
<sequence length="465" mass="53654">MLFKQFSQNNVRFTKKIEPVPPENARKRGVNKSNWKCEKKRRERYSAKKLPSFPKCKHKTDSTFKCLTLKTQDVAWFHQIFYKLVRRSYKDGGSVAKENRGGNHKKDKYAQRQRSVMTFIESIEAAEPHYCRATSFVRKYLPPELNIKKLWKMYEEQIAITPYLKVKQSFFRQIFNRKYNVGFGSPLKDTCSRCFELKRKIESTNSQEKQIHITQKRLHSLKAKAFCDLLKKEEHDTISMSFDCQKNSALPKLPDQVAYFSRQFNMSNFTVVIGTSKSALDNVRTYYWCENEHAKSSSEIASAAFDTLISLDIPSDKTRVRLFADGCGGQNKNTILVGIGMKWLYSNAPPHVKKIEIIFPMVGHSFLPPDRVFAKIEKAVKKMSVICDPQIYVNLSTKHATVVKHLGVDVEVYDRKNEVNNVCKPPSAGISNLMLANDLYCTKVARMSAYKERKTTEANILSQNM</sequence>